<reference evidence="2 3" key="1">
    <citation type="submission" date="2019-05" db="EMBL/GenBank/DDBJ databases">
        <title>Hymenobacter edaphi sp. nov., isolated from abandoned arsenic-contaminated farmland soil.</title>
        <authorList>
            <person name="Nie L."/>
        </authorList>
    </citation>
    <scope>NUCLEOTIDE SEQUENCE [LARGE SCALE GENOMIC DNA]</scope>
    <source>
        <strain evidence="2 3">1-3-3-8</strain>
    </source>
</reference>
<sequence length="79" mass="8684">MEPTQDAPETAPGTGAAGTPPYPPIDEASMTKLLSNPNYTEKDREVLQRMGRGEISRDEAAALITQNVKEDNERRRNNA</sequence>
<evidence type="ECO:0000256" key="1">
    <source>
        <dbReference type="SAM" id="MobiDB-lite"/>
    </source>
</evidence>
<accession>A0A5R8WIN1</accession>
<evidence type="ECO:0000313" key="2">
    <source>
        <dbReference type="EMBL" id="TLM88739.1"/>
    </source>
</evidence>
<protein>
    <submittedName>
        <fullName evidence="2">Uncharacterized protein</fullName>
    </submittedName>
</protein>
<dbReference type="RefSeq" id="WP_138081601.1">
    <property type="nucleotide sequence ID" value="NZ_VAJM01000016.1"/>
</dbReference>
<dbReference type="Proteomes" id="UP000305517">
    <property type="component" value="Unassembled WGS sequence"/>
</dbReference>
<feature type="compositionally biased region" description="Low complexity" evidence="1">
    <location>
        <begin position="7"/>
        <end position="19"/>
    </location>
</feature>
<name>A0A5R8WIN1_9BACT</name>
<proteinExistence type="predicted"/>
<dbReference type="AlphaFoldDB" id="A0A5R8WIN1"/>
<evidence type="ECO:0000313" key="3">
    <source>
        <dbReference type="Proteomes" id="UP000305517"/>
    </source>
</evidence>
<dbReference type="EMBL" id="VAJM01000016">
    <property type="protein sequence ID" value="TLM88739.1"/>
    <property type="molecule type" value="Genomic_DNA"/>
</dbReference>
<organism evidence="2 3">
    <name type="scientific">Hymenobacter jeollabukensis</name>
    <dbReference type="NCBI Taxonomy" id="2025313"/>
    <lineage>
        <taxon>Bacteria</taxon>
        <taxon>Pseudomonadati</taxon>
        <taxon>Bacteroidota</taxon>
        <taxon>Cytophagia</taxon>
        <taxon>Cytophagales</taxon>
        <taxon>Hymenobacteraceae</taxon>
        <taxon>Hymenobacter</taxon>
    </lineage>
</organism>
<gene>
    <name evidence="2" type="ORF">FDY95_23180</name>
</gene>
<comment type="caution">
    <text evidence="2">The sequence shown here is derived from an EMBL/GenBank/DDBJ whole genome shotgun (WGS) entry which is preliminary data.</text>
</comment>
<keyword evidence="3" id="KW-1185">Reference proteome</keyword>
<feature type="region of interest" description="Disordered" evidence="1">
    <location>
        <begin position="1"/>
        <end position="29"/>
    </location>
</feature>